<evidence type="ECO:0000259" key="5">
    <source>
        <dbReference type="Pfam" id="PF21036"/>
    </source>
</evidence>
<dbReference type="InterPro" id="IPR002213">
    <property type="entry name" value="UDP_glucos_trans"/>
</dbReference>
<dbReference type="InterPro" id="IPR048284">
    <property type="entry name" value="EryCIII-like_N"/>
</dbReference>
<comment type="similarity">
    <text evidence="1">Belongs to the glycosyltransferase 28 family.</text>
</comment>
<comment type="caution">
    <text evidence="6">The sequence shown here is derived from an EMBL/GenBank/DDBJ whole genome shotgun (WGS) entry which is preliminary data.</text>
</comment>
<evidence type="ECO:0000313" key="7">
    <source>
        <dbReference type="Proteomes" id="UP000239352"/>
    </source>
</evidence>
<evidence type="ECO:0000313" key="6">
    <source>
        <dbReference type="EMBL" id="PRW62267.1"/>
    </source>
</evidence>
<dbReference type="Pfam" id="PF21036">
    <property type="entry name" value="EryCIII-like_N"/>
    <property type="match status" value="1"/>
</dbReference>
<dbReference type="CDD" id="cd03784">
    <property type="entry name" value="GT1_Gtf-like"/>
    <property type="match status" value="1"/>
</dbReference>
<proteinExistence type="inferred from homology"/>
<dbReference type="Pfam" id="PF06722">
    <property type="entry name" value="EryCIII-like_C"/>
    <property type="match status" value="1"/>
</dbReference>
<name>A0A2T0GT47_ACTMO</name>
<feature type="domain" description="Erythromycin biosynthesis protein CIII-like C-terminal" evidence="4">
    <location>
        <begin position="220"/>
        <end position="361"/>
    </location>
</feature>
<dbReference type="FunCoup" id="A0A2T0GT47">
    <property type="interactions" value="74"/>
</dbReference>
<keyword evidence="2" id="KW-0328">Glycosyltransferase</keyword>
<dbReference type="RefSeq" id="WP_106114844.1">
    <property type="nucleotide sequence ID" value="NZ_PVSR01000037.1"/>
</dbReference>
<dbReference type="InParanoid" id="A0A2T0GT47"/>
<dbReference type="GO" id="GO:0016758">
    <property type="term" value="F:hexosyltransferase activity"/>
    <property type="evidence" value="ECO:0007669"/>
    <property type="project" value="UniProtKB-ARBA"/>
</dbReference>
<dbReference type="AlphaFoldDB" id="A0A2T0GT47"/>
<dbReference type="GO" id="GO:0008194">
    <property type="term" value="F:UDP-glycosyltransferase activity"/>
    <property type="evidence" value="ECO:0007669"/>
    <property type="project" value="InterPro"/>
</dbReference>
<organism evidence="6 7">
    <name type="scientific">Actinopolyspora mortivallis</name>
    <dbReference type="NCBI Taxonomy" id="33906"/>
    <lineage>
        <taxon>Bacteria</taxon>
        <taxon>Bacillati</taxon>
        <taxon>Actinomycetota</taxon>
        <taxon>Actinomycetes</taxon>
        <taxon>Actinopolysporales</taxon>
        <taxon>Actinopolysporaceae</taxon>
        <taxon>Actinopolyspora</taxon>
    </lineage>
</organism>
<dbReference type="PANTHER" id="PTHR48050">
    <property type="entry name" value="STEROL 3-BETA-GLUCOSYLTRANSFERASE"/>
    <property type="match status" value="1"/>
</dbReference>
<dbReference type="GO" id="GO:0017000">
    <property type="term" value="P:antibiotic biosynthetic process"/>
    <property type="evidence" value="ECO:0007669"/>
    <property type="project" value="UniProtKB-ARBA"/>
</dbReference>
<evidence type="ECO:0000256" key="1">
    <source>
        <dbReference type="ARBA" id="ARBA00006962"/>
    </source>
</evidence>
<evidence type="ECO:0000256" key="3">
    <source>
        <dbReference type="ARBA" id="ARBA00022679"/>
    </source>
</evidence>
<gene>
    <name evidence="6" type="ORF">CEP50_16495</name>
</gene>
<accession>A0A2T0GT47</accession>
<dbReference type="InterPro" id="IPR010610">
    <property type="entry name" value="EryCIII-like_C"/>
</dbReference>
<keyword evidence="3 6" id="KW-0808">Transferase</keyword>
<protein>
    <submittedName>
        <fullName evidence="6">C-glycosyltransferase SaqGT5</fullName>
    </submittedName>
</protein>
<dbReference type="SUPFAM" id="SSF53756">
    <property type="entry name" value="UDP-Glycosyltransferase/glycogen phosphorylase"/>
    <property type="match status" value="1"/>
</dbReference>
<feature type="domain" description="Erythromycin biosynthesis protein CIII-like N-terminal" evidence="5">
    <location>
        <begin position="10"/>
        <end position="205"/>
    </location>
</feature>
<dbReference type="Gene3D" id="3.40.50.2000">
    <property type="entry name" value="Glycogen Phosphorylase B"/>
    <property type="match status" value="2"/>
</dbReference>
<keyword evidence="7" id="KW-1185">Reference proteome</keyword>
<dbReference type="Proteomes" id="UP000239352">
    <property type="component" value="Unassembled WGS sequence"/>
</dbReference>
<dbReference type="PANTHER" id="PTHR48050:SF13">
    <property type="entry name" value="STEROL 3-BETA-GLUCOSYLTRANSFERASE UGT80A2"/>
    <property type="match status" value="1"/>
</dbReference>
<sequence length="361" mass="39381">MFALAPLATAVRNAGHQVFMAATEETVPTIAQVNLPAISLTDRSLHSLISEDRNGNPVALPSGLEESQRHCGEWFGRLAAASLDALFELTNEWRPDVVVGGKLSYAAALIARTLNVPYVRHAWDFDDYVGIDPHASRELRPELDGLGLDDLPTPDLFIDISPSDLAVRHATEIQPMRWIPGNKQGKVLPWMYIPTSGRRVCITSGNRVSVMQSHDFICEVAESLAEEDIEVVIAAPEDAAPELRRRLPGLNIGWLPLDVVAPTCDAVVHHGGGVTSLTALNAGVPQVVFPGSSIQEESSERLARTGAALTLTRSEATPELIAKSCWSVLEDPEYKRRSVQLARDIAEFPTPDLIVRTLERL</sequence>
<evidence type="ECO:0000259" key="4">
    <source>
        <dbReference type="Pfam" id="PF06722"/>
    </source>
</evidence>
<reference evidence="6 7" key="1">
    <citation type="submission" date="2018-03" db="EMBL/GenBank/DDBJ databases">
        <title>Actinopolyspora mortivallis from Sahara, screening for active biomolecules.</title>
        <authorList>
            <person name="Selama O."/>
            <person name="Wellington E.M.H."/>
            <person name="Hacene H."/>
        </authorList>
    </citation>
    <scope>NUCLEOTIDE SEQUENCE [LARGE SCALE GENOMIC DNA]</scope>
    <source>
        <strain evidence="6 7">M5A</strain>
    </source>
</reference>
<evidence type="ECO:0000256" key="2">
    <source>
        <dbReference type="ARBA" id="ARBA00022676"/>
    </source>
</evidence>
<dbReference type="EMBL" id="PVSR01000037">
    <property type="protein sequence ID" value="PRW62267.1"/>
    <property type="molecule type" value="Genomic_DNA"/>
</dbReference>
<dbReference type="InterPro" id="IPR050426">
    <property type="entry name" value="Glycosyltransferase_28"/>
</dbReference>